<dbReference type="RefSeq" id="WP_070072201.1">
    <property type="nucleotide sequence ID" value="NZ_CP017448.1"/>
</dbReference>
<evidence type="ECO:0000256" key="1">
    <source>
        <dbReference type="ARBA" id="ARBA00007734"/>
    </source>
</evidence>
<evidence type="ECO:0000259" key="5">
    <source>
        <dbReference type="Pfam" id="PF01464"/>
    </source>
</evidence>
<dbReference type="InterPro" id="IPR000189">
    <property type="entry name" value="Transglyc_AS"/>
</dbReference>
<dbReference type="InterPro" id="IPR023346">
    <property type="entry name" value="Lysozyme-like_dom_sf"/>
</dbReference>
<feature type="chain" id="PRO_5009109769" description="Transglycosylase SLT domain-containing protein" evidence="4">
    <location>
        <begin position="23"/>
        <end position="669"/>
    </location>
</feature>
<dbReference type="GO" id="GO:0000270">
    <property type="term" value="P:peptidoglycan metabolic process"/>
    <property type="evidence" value="ECO:0007669"/>
    <property type="project" value="InterPro"/>
</dbReference>
<dbReference type="GO" id="GO:0008933">
    <property type="term" value="F:peptidoglycan lytic transglycosylase activity"/>
    <property type="evidence" value="ECO:0007669"/>
    <property type="project" value="InterPro"/>
</dbReference>
<evidence type="ECO:0000313" key="7">
    <source>
        <dbReference type="Proteomes" id="UP000095342"/>
    </source>
</evidence>
<keyword evidence="2 4" id="KW-0732">Signal</keyword>
<dbReference type="PANTHER" id="PTHR37423:SF5">
    <property type="entry name" value="SOLUBLE LYTIC MUREIN TRANSGLYCOSYLASE"/>
    <property type="match status" value="1"/>
</dbReference>
<comment type="similarity">
    <text evidence="1">Belongs to the transglycosylase Slt family.</text>
</comment>
<keyword evidence="7" id="KW-1185">Reference proteome</keyword>
<evidence type="ECO:0000256" key="4">
    <source>
        <dbReference type="SAM" id="SignalP"/>
    </source>
</evidence>
<dbReference type="GO" id="GO:0042597">
    <property type="term" value="C:periplasmic space"/>
    <property type="evidence" value="ECO:0007669"/>
    <property type="project" value="InterPro"/>
</dbReference>
<proteinExistence type="inferred from homology"/>
<evidence type="ECO:0000256" key="2">
    <source>
        <dbReference type="ARBA" id="ARBA00022729"/>
    </source>
</evidence>
<dbReference type="GO" id="GO:0004553">
    <property type="term" value="F:hydrolase activity, hydrolyzing O-glycosyl compounds"/>
    <property type="evidence" value="ECO:0007669"/>
    <property type="project" value="InterPro"/>
</dbReference>
<protein>
    <recommendedName>
        <fullName evidence="5">Transglycosylase SLT domain-containing protein</fullName>
    </recommendedName>
</protein>
<dbReference type="EMBL" id="CP017448">
    <property type="protein sequence ID" value="AOV16610.1"/>
    <property type="molecule type" value="Genomic_DNA"/>
</dbReference>
<dbReference type="InterPro" id="IPR008258">
    <property type="entry name" value="Transglycosylase_SLT_dom_1"/>
</dbReference>
<dbReference type="AlphaFoldDB" id="A0A1D8K6S3"/>
<evidence type="ECO:0000256" key="3">
    <source>
        <dbReference type="SAM" id="MobiDB-lite"/>
    </source>
</evidence>
<dbReference type="KEGG" id="aaeo:BJI67_05595"/>
<feature type="region of interest" description="Disordered" evidence="3">
    <location>
        <begin position="647"/>
        <end position="669"/>
    </location>
</feature>
<reference evidence="6 7" key="1">
    <citation type="submission" date="2016-09" db="EMBL/GenBank/DDBJ databases">
        <title>Acidihalobacter prosperus V6 (DSM14174).</title>
        <authorList>
            <person name="Khaleque H.N."/>
            <person name="Ramsay J.P."/>
            <person name="Murphy R.J.T."/>
            <person name="Kaksonen A.H."/>
            <person name="Boxall N.J."/>
            <person name="Watkin E.L.J."/>
        </authorList>
    </citation>
    <scope>NUCLEOTIDE SEQUENCE [LARGE SCALE GENOMIC DNA]</scope>
    <source>
        <strain evidence="6 7">V6</strain>
    </source>
</reference>
<dbReference type="SUPFAM" id="SSF53955">
    <property type="entry name" value="Lysozyme-like"/>
    <property type="match status" value="1"/>
</dbReference>
<dbReference type="PROSITE" id="PS00922">
    <property type="entry name" value="TRANSGLYCOSYLASE"/>
    <property type="match status" value="1"/>
</dbReference>
<organism evidence="6 7">
    <name type="scientific">Acidihalobacter aeolianus</name>
    <dbReference type="NCBI Taxonomy" id="2792603"/>
    <lineage>
        <taxon>Bacteria</taxon>
        <taxon>Pseudomonadati</taxon>
        <taxon>Pseudomonadota</taxon>
        <taxon>Gammaproteobacteria</taxon>
        <taxon>Chromatiales</taxon>
        <taxon>Ectothiorhodospiraceae</taxon>
        <taxon>Acidihalobacter</taxon>
    </lineage>
</organism>
<dbReference type="Gene3D" id="1.25.20.10">
    <property type="entry name" value="Bacterial muramidases"/>
    <property type="match status" value="1"/>
</dbReference>
<sequence length="669" mass="73121">MRTVLQKALVVIGLIISGTALAAAQTDTTAAFKAALAALSTGHLERFTALASPLHDNILYPYLRYAYLKHEIRQATRPEIDTFLHDNTRLPISDSLRREWLLELARRKDWATFLAEDTGQGGSRIDCARAQALAATGQVNAALSLARRLWLAGYSQPQSCDPVFSLLNAHGVMTPALVQERILLALEAHNPGLARYLARNLQGATRNLADHWLQAYNSPTTLTGGNSVALGTSEERDRVLQAAFLNLARRDPVQARRIWVQFSSTQIALPDYMRERVTRAIALNAAWDNLPQAGAWLASLPPKAVNDDVRIWRVRVALRNGNWLGTLKAIRAMPRWERALGTWQYWEARALDALGQPLEAEKVAAPLSRKFSYYGFLAAEFLQRPYATGNPLPTSDPTLQRQVSRRYLIRVALALEAAAQHSDAKAAWLAALRPLHRSERLAAAELAYRDGWAYGAYAAAARAGLRNASRLMFPFEHMHYIHAAASSNGLGPGLILAVMRQESAFQASVCSDKGACGLLQLLPETACWIGRQAGFGGQACDSQALSQPAVNIRAGASYLAYLLKQFGNDAALALAAYNAGPSTVTRWLSSPAAAAAKPGSARWVATLPYGETRQYVESVLFNRVVYEKRLSPHTAVATATPRYVTTEDTPRLADTILPRSPNAAPGTPH</sequence>
<feature type="signal peptide" evidence="4">
    <location>
        <begin position="1"/>
        <end position="22"/>
    </location>
</feature>
<accession>A0A1D8K6S3</accession>
<dbReference type="GO" id="GO:0016020">
    <property type="term" value="C:membrane"/>
    <property type="evidence" value="ECO:0007669"/>
    <property type="project" value="InterPro"/>
</dbReference>
<dbReference type="PANTHER" id="PTHR37423">
    <property type="entry name" value="SOLUBLE LYTIC MUREIN TRANSGLYCOSYLASE-RELATED"/>
    <property type="match status" value="1"/>
</dbReference>
<evidence type="ECO:0000313" key="6">
    <source>
        <dbReference type="EMBL" id="AOV16610.1"/>
    </source>
</evidence>
<feature type="domain" description="Transglycosylase SLT" evidence="5">
    <location>
        <begin position="480"/>
        <end position="595"/>
    </location>
</feature>
<dbReference type="Pfam" id="PF01464">
    <property type="entry name" value="SLT"/>
    <property type="match status" value="1"/>
</dbReference>
<dbReference type="SUPFAM" id="SSF48435">
    <property type="entry name" value="Bacterial muramidases"/>
    <property type="match status" value="1"/>
</dbReference>
<dbReference type="Proteomes" id="UP000095342">
    <property type="component" value="Chromosome"/>
</dbReference>
<gene>
    <name evidence="6" type="ORF">BJI67_05595</name>
</gene>
<dbReference type="CDD" id="cd13401">
    <property type="entry name" value="Slt70-like"/>
    <property type="match status" value="1"/>
</dbReference>
<name>A0A1D8K6S3_9GAMM</name>
<dbReference type="Gene3D" id="1.10.530.10">
    <property type="match status" value="1"/>
</dbReference>
<dbReference type="InterPro" id="IPR008939">
    <property type="entry name" value="Lytic_TGlycosylase_superhlx_U"/>
</dbReference>